<dbReference type="Proteomes" id="UP001162480">
    <property type="component" value="Chromosome 23"/>
</dbReference>
<evidence type="ECO:0000256" key="1">
    <source>
        <dbReference type="SAM" id="MobiDB-lite"/>
    </source>
</evidence>
<organism evidence="2 3">
    <name type="scientific">Octopus vulgaris</name>
    <name type="common">Common octopus</name>
    <dbReference type="NCBI Taxonomy" id="6645"/>
    <lineage>
        <taxon>Eukaryota</taxon>
        <taxon>Metazoa</taxon>
        <taxon>Spiralia</taxon>
        <taxon>Lophotrochozoa</taxon>
        <taxon>Mollusca</taxon>
        <taxon>Cephalopoda</taxon>
        <taxon>Coleoidea</taxon>
        <taxon>Octopodiformes</taxon>
        <taxon>Octopoda</taxon>
        <taxon>Incirrata</taxon>
        <taxon>Octopodidae</taxon>
        <taxon>Octopus</taxon>
    </lineage>
</organism>
<dbReference type="AlphaFoldDB" id="A0AA36BRL7"/>
<proteinExistence type="predicted"/>
<feature type="compositionally biased region" description="Basic and acidic residues" evidence="1">
    <location>
        <begin position="23"/>
        <end position="57"/>
    </location>
</feature>
<name>A0AA36BRL7_OCTVU</name>
<sequence length="78" mass="9272">MPTLELVQTRPQTRPRKRLNAGLREKEQKGALKPHGERPLTRKGDEKSGESRMRPEQWQEAELVGEIMLWRYMFHAQF</sequence>
<dbReference type="EMBL" id="OX597836">
    <property type="protein sequence ID" value="CAI9739293.1"/>
    <property type="molecule type" value="Genomic_DNA"/>
</dbReference>
<evidence type="ECO:0000313" key="3">
    <source>
        <dbReference type="Proteomes" id="UP001162480"/>
    </source>
</evidence>
<feature type="region of interest" description="Disordered" evidence="1">
    <location>
        <begin position="1"/>
        <end position="57"/>
    </location>
</feature>
<gene>
    <name evidence="2" type="ORF">OCTVUL_1B004765</name>
</gene>
<keyword evidence="3" id="KW-1185">Reference proteome</keyword>
<accession>A0AA36BRL7</accession>
<evidence type="ECO:0000313" key="2">
    <source>
        <dbReference type="EMBL" id="CAI9739293.1"/>
    </source>
</evidence>
<protein>
    <submittedName>
        <fullName evidence="2">Uncharacterized protein</fullName>
    </submittedName>
</protein>
<reference evidence="2" key="1">
    <citation type="submission" date="2023-08" db="EMBL/GenBank/DDBJ databases">
        <authorList>
            <person name="Alioto T."/>
            <person name="Alioto T."/>
            <person name="Gomez Garrido J."/>
        </authorList>
    </citation>
    <scope>NUCLEOTIDE SEQUENCE</scope>
</reference>